<sequence>MPVQVTREHPTFARRSLQYEIKAHPFVGSCKKFTHHLVDTVCGEAHHQHSLPGGADDSSTTELVILTATAELSGPLTTSRGLRDSASRCAAASASATAEPGWCGASSRHREIT</sequence>
<comment type="caution">
    <text evidence="2">The sequence shown here is derived from an EMBL/GenBank/DDBJ whole genome shotgun (WGS) entry which is preliminary data.</text>
</comment>
<proteinExistence type="predicted"/>
<evidence type="ECO:0000313" key="2">
    <source>
        <dbReference type="EMBL" id="KJK50827.1"/>
    </source>
</evidence>
<dbReference type="RefSeq" id="WP_045310977.1">
    <property type="nucleotide sequence ID" value="NZ_JYJG01000049.1"/>
</dbReference>
<dbReference type="EMBL" id="JYJG01000049">
    <property type="protein sequence ID" value="KJK50827.1"/>
    <property type="molecule type" value="Genomic_DNA"/>
</dbReference>
<protein>
    <submittedName>
        <fullName evidence="2">Uncharacterized protein</fullName>
    </submittedName>
</protein>
<dbReference type="PATRIC" id="fig|68170.10.peg.9576"/>
<name>A0A0F0H919_LENAE</name>
<accession>A0A0F0H919</accession>
<dbReference type="AlphaFoldDB" id="A0A0F0H919"/>
<gene>
    <name evidence="2" type="ORF">UK23_09185</name>
</gene>
<evidence type="ECO:0000313" key="3">
    <source>
        <dbReference type="Proteomes" id="UP000033393"/>
    </source>
</evidence>
<evidence type="ECO:0000256" key="1">
    <source>
        <dbReference type="SAM" id="MobiDB-lite"/>
    </source>
</evidence>
<feature type="region of interest" description="Disordered" evidence="1">
    <location>
        <begin position="93"/>
        <end position="113"/>
    </location>
</feature>
<reference evidence="2 3" key="1">
    <citation type="submission" date="2015-02" db="EMBL/GenBank/DDBJ databases">
        <authorList>
            <person name="Ju K.-S."/>
            <person name="Doroghazi J.R."/>
            <person name="Metcalf W."/>
        </authorList>
    </citation>
    <scope>NUCLEOTIDE SEQUENCE [LARGE SCALE GENOMIC DNA]</scope>
    <source>
        <strain evidence="2 3">NRRL B-16140</strain>
    </source>
</reference>
<organism evidence="2 3">
    <name type="scientific">Lentzea aerocolonigenes</name>
    <name type="common">Lechevalieria aerocolonigenes</name>
    <name type="synonym">Saccharothrix aerocolonigenes</name>
    <dbReference type="NCBI Taxonomy" id="68170"/>
    <lineage>
        <taxon>Bacteria</taxon>
        <taxon>Bacillati</taxon>
        <taxon>Actinomycetota</taxon>
        <taxon>Actinomycetes</taxon>
        <taxon>Pseudonocardiales</taxon>
        <taxon>Pseudonocardiaceae</taxon>
        <taxon>Lentzea</taxon>
    </lineage>
</organism>
<keyword evidence="3" id="KW-1185">Reference proteome</keyword>
<dbReference type="Proteomes" id="UP000033393">
    <property type="component" value="Unassembled WGS sequence"/>
</dbReference>